<dbReference type="AlphaFoldDB" id="A0A7S2EUH7"/>
<evidence type="ECO:0000256" key="1">
    <source>
        <dbReference type="SAM" id="MobiDB-lite"/>
    </source>
</evidence>
<sequence>MKRWIFQSALYPNLSLLSSRSNIHNLPTNTLITSGITHPFHTKHIVTSFTITPFSTSIMPRKTKAKTKNDNNDDGTTTNGVMMILSPAKTLDLTPYDEKNDFPSLTTPSCDSAKTSIVASSMKKRNKADLTKLLSISAKLGDTAYQYWSDFDLENNNNPSSKPAMFAFDGPAYKALSATTCSPSIASYLQNNLRIIDPLYGVLRPLDTIQPYRLEMASKNVLSSKEMMDGDTKLKSLADWWSAVVTSSISSELEQKENEKILVNLASDEYSSAVTSSSLPEGTQYIKVVFQTGGKVASVHAKRARGLMARYIAEHNVQDVKGLKGFDLEGYSLKEEGKKKGEDVLVFDREKPPPKATAAKKTKAEPAKTAKTTTGAKIKTTGARKKAVSPKKRENDSSEETGTKTRAKRSRK</sequence>
<feature type="region of interest" description="Disordered" evidence="1">
    <location>
        <begin position="60"/>
        <end position="80"/>
    </location>
</feature>
<proteinExistence type="inferred from homology"/>
<dbReference type="InterPro" id="IPR005583">
    <property type="entry name" value="YaaA"/>
</dbReference>
<gene>
    <name evidence="2" type="ORF">DBRI1063_LOCUS24551</name>
</gene>
<reference evidence="2" key="1">
    <citation type="submission" date="2021-01" db="EMBL/GenBank/DDBJ databases">
        <authorList>
            <person name="Corre E."/>
            <person name="Pelletier E."/>
            <person name="Niang G."/>
            <person name="Scheremetjew M."/>
            <person name="Finn R."/>
            <person name="Kale V."/>
            <person name="Holt S."/>
            <person name="Cochrane G."/>
            <person name="Meng A."/>
            <person name="Brown T."/>
            <person name="Cohen L."/>
        </authorList>
    </citation>
    <scope>NUCLEOTIDE SEQUENCE</scope>
    <source>
        <strain evidence="2">Pop2</strain>
    </source>
</reference>
<name>A0A7S2EUH7_9STRA</name>
<dbReference type="EMBL" id="HBGN01038413">
    <property type="protein sequence ID" value="CAD9356562.1"/>
    <property type="molecule type" value="Transcribed_RNA"/>
</dbReference>
<evidence type="ECO:0000313" key="2">
    <source>
        <dbReference type="EMBL" id="CAD9356562.1"/>
    </source>
</evidence>
<dbReference type="PANTHER" id="PTHR30283">
    <property type="entry name" value="PEROXIDE STRESS RESPONSE PROTEIN YAAA"/>
    <property type="match status" value="1"/>
</dbReference>
<accession>A0A7S2EUH7</accession>
<feature type="region of interest" description="Disordered" evidence="1">
    <location>
        <begin position="343"/>
        <end position="412"/>
    </location>
</feature>
<dbReference type="Pfam" id="PF03883">
    <property type="entry name" value="H2O2_YaaD"/>
    <property type="match status" value="1"/>
</dbReference>
<dbReference type="GO" id="GO:0005829">
    <property type="term" value="C:cytosol"/>
    <property type="evidence" value="ECO:0007669"/>
    <property type="project" value="TreeGrafter"/>
</dbReference>
<organism evidence="2">
    <name type="scientific">Ditylum brightwellii</name>
    <dbReference type="NCBI Taxonomy" id="49249"/>
    <lineage>
        <taxon>Eukaryota</taxon>
        <taxon>Sar</taxon>
        <taxon>Stramenopiles</taxon>
        <taxon>Ochrophyta</taxon>
        <taxon>Bacillariophyta</taxon>
        <taxon>Mediophyceae</taxon>
        <taxon>Lithodesmiophycidae</taxon>
        <taxon>Lithodesmiales</taxon>
        <taxon>Lithodesmiaceae</taxon>
        <taxon>Ditylum</taxon>
    </lineage>
</organism>
<protein>
    <submittedName>
        <fullName evidence="2">Uncharacterized protein</fullName>
    </submittedName>
</protein>
<feature type="compositionally biased region" description="Low complexity" evidence="1">
    <location>
        <begin position="369"/>
        <end position="381"/>
    </location>
</feature>
<dbReference type="HAMAP" id="MF_00652">
    <property type="entry name" value="UPF0246"/>
    <property type="match status" value="1"/>
</dbReference>
<dbReference type="GO" id="GO:0033194">
    <property type="term" value="P:response to hydroperoxide"/>
    <property type="evidence" value="ECO:0007669"/>
    <property type="project" value="TreeGrafter"/>
</dbReference>
<dbReference type="PANTHER" id="PTHR30283:SF4">
    <property type="entry name" value="PEROXIDE STRESS RESISTANCE PROTEIN YAAA"/>
    <property type="match status" value="1"/>
</dbReference>
<feature type="compositionally biased region" description="Basic and acidic residues" evidence="1">
    <location>
        <begin position="343"/>
        <end position="353"/>
    </location>
</feature>